<dbReference type="AlphaFoldDB" id="A0A0J9W640"/>
<dbReference type="Proteomes" id="UP000053239">
    <property type="component" value="Unassembled WGS sequence"/>
</dbReference>
<proteinExistence type="predicted"/>
<keyword evidence="2" id="KW-0812">Transmembrane</keyword>
<dbReference type="EMBL" id="KQ235714">
    <property type="protein sequence ID" value="KMZ95978.1"/>
    <property type="molecule type" value="Genomic_DNA"/>
</dbReference>
<dbReference type="InterPro" id="IPR008780">
    <property type="entry name" value="Plasmodium_Vir"/>
</dbReference>
<evidence type="ECO:0000313" key="3">
    <source>
        <dbReference type="EMBL" id="KMZ95978.1"/>
    </source>
</evidence>
<keyword evidence="2" id="KW-1133">Transmembrane helix</keyword>
<accession>A0A0J9W640</accession>
<keyword evidence="2" id="KW-0472">Membrane</keyword>
<evidence type="ECO:0000256" key="2">
    <source>
        <dbReference type="SAM" id="Phobius"/>
    </source>
</evidence>
<sequence>MHIKINYTIRKNILGGTSSKKIYDELNKDANESNYNIFCEEFKTDGSEENDDFKFCKKIARNAEHLSKMGITDAYRYRCTHYKHWVYDELHNLLKAKKKGSELESFIDKFIDAQKYIILWYGEYGCHFNFHFKDLEELEQKQEEKRLYDYFQNYSSIKTVATCKSVELEKYKNYLNYISALYEKHKYEKQCCENVWWNNCIHYFHCHDDYDPKKLLNSLISSTTESCDSIKEDNESLKPSKQENSQNSEGDIMDTFHYARCKNITNEIMSCNILPINFKSPKNIYKPFQIANCDKDKCKSIPYILLPHDKRQKIIVPVTTGEEELISKPPKENNTISQSNGGIVIATKNNTDNYVPPIDRSTEENDTTPLEENTKPSLKWMFGKGNFNCTDNEQSQYKYELCKYVKNLKESQRKLKERYKESSKLGDLMTKFSKTIPQVNGDGSIIHSISGEKTDSEGFNFADSDDYNIDMSEDENNIFYNIFVRIGLVAFLTLGLIFLFFAYYKVNGD</sequence>
<name>A0A0J9W640_PLAVI</name>
<feature type="region of interest" description="Disordered" evidence="1">
    <location>
        <begin position="348"/>
        <end position="374"/>
    </location>
</feature>
<feature type="compositionally biased region" description="Basic and acidic residues" evidence="1">
    <location>
        <begin position="230"/>
        <end position="241"/>
    </location>
</feature>
<evidence type="ECO:0000313" key="4">
    <source>
        <dbReference type="Proteomes" id="UP000053239"/>
    </source>
</evidence>
<dbReference type="Pfam" id="PF05795">
    <property type="entry name" value="Plasmodium_Vir"/>
    <property type="match status" value="1"/>
</dbReference>
<evidence type="ECO:0000256" key="1">
    <source>
        <dbReference type="SAM" id="MobiDB-lite"/>
    </source>
</evidence>
<protein>
    <recommendedName>
        <fullName evidence="5">Variable surface protein Vir24g</fullName>
    </recommendedName>
</protein>
<evidence type="ECO:0008006" key="5">
    <source>
        <dbReference type="Google" id="ProtNLM"/>
    </source>
</evidence>
<feature type="transmembrane region" description="Helical" evidence="2">
    <location>
        <begin position="478"/>
        <end position="504"/>
    </location>
</feature>
<feature type="region of interest" description="Disordered" evidence="1">
    <location>
        <begin position="230"/>
        <end position="249"/>
    </location>
</feature>
<organism evidence="3 4">
    <name type="scientific">Plasmodium vivax North Korean</name>
    <dbReference type="NCBI Taxonomy" id="1035514"/>
    <lineage>
        <taxon>Eukaryota</taxon>
        <taxon>Sar</taxon>
        <taxon>Alveolata</taxon>
        <taxon>Apicomplexa</taxon>
        <taxon>Aconoidasida</taxon>
        <taxon>Haemosporida</taxon>
        <taxon>Plasmodiidae</taxon>
        <taxon>Plasmodium</taxon>
        <taxon>Plasmodium (Plasmodium)</taxon>
    </lineage>
</organism>
<gene>
    <name evidence="3" type="ORF">PVNG_02827</name>
</gene>
<reference evidence="3 4" key="1">
    <citation type="submission" date="2011-09" db="EMBL/GenBank/DDBJ databases">
        <title>The Genome Sequence of Plasmodium vivax North Korean.</title>
        <authorList>
            <consortium name="The Broad Institute Genome Sequencing Platform"/>
            <consortium name="The Broad Institute Genome Sequencing Center for Infectious Disease"/>
            <person name="Neafsey D."/>
            <person name="Carlton J."/>
            <person name="Barnwell J."/>
            <person name="Collins W."/>
            <person name="Escalante A."/>
            <person name="Mullikin J."/>
            <person name="Saul A."/>
            <person name="Guigo R."/>
            <person name="Camara F."/>
            <person name="Young S.K."/>
            <person name="Zeng Q."/>
            <person name="Gargeya S."/>
            <person name="Fitzgerald M."/>
            <person name="Haas B."/>
            <person name="Abouelleil A."/>
            <person name="Alvarado L."/>
            <person name="Arachchi H.M."/>
            <person name="Berlin A."/>
            <person name="Brown A."/>
            <person name="Chapman S.B."/>
            <person name="Chen Z."/>
            <person name="Dunbar C."/>
            <person name="Freedman E."/>
            <person name="Gearin G."/>
            <person name="Gellesch M."/>
            <person name="Goldberg J."/>
            <person name="Griggs A."/>
            <person name="Gujja S."/>
            <person name="Heiman D."/>
            <person name="Howarth C."/>
            <person name="Larson L."/>
            <person name="Lui A."/>
            <person name="MacDonald P.J.P."/>
            <person name="Montmayeur A."/>
            <person name="Murphy C."/>
            <person name="Neiman D."/>
            <person name="Pearson M."/>
            <person name="Priest M."/>
            <person name="Roberts A."/>
            <person name="Saif S."/>
            <person name="Shea T."/>
            <person name="Shenoy N."/>
            <person name="Sisk P."/>
            <person name="Stolte C."/>
            <person name="Sykes S."/>
            <person name="Wortman J."/>
            <person name="Nusbaum C."/>
            <person name="Birren B."/>
        </authorList>
    </citation>
    <scope>NUCLEOTIDE SEQUENCE [LARGE SCALE GENOMIC DNA]</scope>
    <source>
        <strain evidence="3 4">North Korean</strain>
    </source>
</reference>